<sequence>MGCPSQVELEDTIVFSVTCHDPDTGVLTDADDPPDYWIYEEETGVSINASTPNADVMALLDDAHTTGFYAESIVCSAANGYEVGKTYNVYIEATVDGDTGGISYAFNVTNVRASATAIK</sequence>
<evidence type="ECO:0008006" key="2">
    <source>
        <dbReference type="Google" id="ProtNLM"/>
    </source>
</evidence>
<reference evidence="1" key="1">
    <citation type="journal article" date="2014" name="Front. Microbiol.">
        <title>High frequency of phylogenetically diverse reductive dehalogenase-homologous genes in deep subseafloor sedimentary metagenomes.</title>
        <authorList>
            <person name="Kawai M."/>
            <person name="Futagami T."/>
            <person name="Toyoda A."/>
            <person name="Takaki Y."/>
            <person name="Nishi S."/>
            <person name="Hori S."/>
            <person name="Arai W."/>
            <person name="Tsubouchi T."/>
            <person name="Morono Y."/>
            <person name="Uchiyama I."/>
            <person name="Ito T."/>
            <person name="Fujiyama A."/>
            <person name="Inagaki F."/>
            <person name="Takami H."/>
        </authorList>
    </citation>
    <scope>NUCLEOTIDE SEQUENCE</scope>
    <source>
        <strain evidence="1">Expedition CK06-06</strain>
    </source>
</reference>
<dbReference type="EMBL" id="BART01027927">
    <property type="protein sequence ID" value="GAG98998.1"/>
    <property type="molecule type" value="Genomic_DNA"/>
</dbReference>
<name>X1CSF3_9ZZZZ</name>
<dbReference type="AlphaFoldDB" id="X1CSF3"/>
<protein>
    <recommendedName>
        <fullName evidence="2">Ig-like domain-containing protein</fullName>
    </recommendedName>
</protein>
<evidence type="ECO:0000313" key="1">
    <source>
        <dbReference type="EMBL" id="GAG98998.1"/>
    </source>
</evidence>
<gene>
    <name evidence="1" type="ORF">S01H4_49379</name>
</gene>
<organism evidence="1">
    <name type="scientific">marine sediment metagenome</name>
    <dbReference type="NCBI Taxonomy" id="412755"/>
    <lineage>
        <taxon>unclassified sequences</taxon>
        <taxon>metagenomes</taxon>
        <taxon>ecological metagenomes</taxon>
    </lineage>
</organism>
<feature type="non-terminal residue" evidence="1">
    <location>
        <position position="119"/>
    </location>
</feature>
<comment type="caution">
    <text evidence="1">The sequence shown here is derived from an EMBL/GenBank/DDBJ whole genome shotgun (WGS) entry which is preliminary data.</text>
</comment>
<accession>X1CSF3</accession>
<proteinExistence type="predicted"/>